<comment type="subcellular location">
    <subcellularLocation>
        <location evidence="1">Membrane</location>
        <topology evidence="1">Multi-pass membrane protein</topology>
    </subcellularLocation>
</comment>
<feature type="transmembrane region" description="Helical" evidence="6">
    <location>
        <begin position="419"/>
        <end position="438"/>
    </location>
</feature>
<dbReference type="Proteomes" id="UP000603453">
    <property type="component" value="Unassembled WGS sequence"/>
</dbReference>
<evidence type="ECO:0000256" key="3">
    <source>
        <dbReference type="ARBA" id="ARBA00022692"/>
    </source>
</evidence>
<evidence type="ECO:0000313" key="8">
    <source>
        <dbReference type="Proteomes" id="UP000603453"/>
    </source>
</evidence>
<evidence type="ECO:0000256" key="2">
    <source>
        <dbReference type="ARBA" id="ARBA00022448"/>
    </source>
</evidence>
<keyword evidence="3 6" id="KW-0812">Transmembrane</keyword>
<feature type="transmembrane region" description="Helical" evidence="6">
    <location>
        <begin position="58"/>
        <end position="79"/>
    </location>
</feature>
<feature type="transmembrane region" description="Helical" evidence="6">
    <location>
        <begin position="395"/>
        <end position="413"/>
    </location>
</feature>
<evidence type="ECO:0000256" key="1">
    <source>
        <dbReference type="ARBA" id="ARBA00004141"/>
    </source>
</evidence>
<feature type="transmembrane region" description="Helical" evidence="6">
    <location>
        <begin position="150"/>
        <end position="171"/>
    </location>
</feature>
<dbReference type="GO" id="GO:0016020">
    <property type="term" value="C:membrane"/>
    <property type="evidence" value="ECO:0007669"/>
    <property type="project" value="UniProtKB-SubCell"/>
</dbReference>
<protein>
    <recommendedName>
        <fullName evidence="9">Amino acid permease</fullName>
    </recommendedName>
</protein>
<feature type="transmembrane region" description="Helical" evidence="6">
    <location>
        <begin position="491"/>
        <end position="510"/>
    </location>
</feature>
<feature type="transmembrane region" description="Helical" evidence="6">
    <location>
        <begin position="291"/>
        <end position="313"/>
    </location>
</feature>
<evidence type="ECO:0000256" key="6">
    <source>
        <dbReference type="SAM" id="Phobius"/>
    </source>
</evidence>
<feature type="transmembrane region" description="Helical" evidence="6">
    <location>
        <begin position="183"/>
        <end position="200"/>
    </location>
</feature>
<accession>A0A8H7RM32</accession>
<dbReference type="PANTHER" id="PTHR45649">
    <property type="entry name" value="AMINO-ACID PERMEASE BAT1"/>
    <property type="match status" value="1"/>
</dbReference>
<feature type="transmembrane region" description="Helical" evidence="6">
    <location>
        <begin position="212"/>
        <end position="230"/>
    </location>
</feature>
<proteinExistence type="predicted"/>
<evidence type="ECO:0000256" key="5">
    <source>
        <dbReference type="ARBA" id="ARBA00023136"/>
    </source>
</evidence>
<feature type="transmembrane region" description="Helical" evidence="6">
    <location>
        <begin position="91"/>
        <end position="109"/>
    </location>
</feature>
<evidence type="ECO:0000313" key="7">
    <source>
        <dbReference type="EMBL" id="KAG2212697.1"/>
    </source>
</evidence>
<dbReference type="OrthoDB" id="10054429at2759"/>
<evidence type="ECO:0008006" key="9">
    <source>
        <dbReference type="Google" id="ProtNLM"/>
    </source>
</evidence>
<dbReference type="PANTHER" id="PTHR45649:SF26">
    <property type="entry name" value="OS04G0435100 PROTEIN"/>
    <property type="match status" value="1"/>
</dbReference>
<dbReference type="EMBL" id="JAEPRD010000005">
    <property type="protein sequence ID" value="KAG2212697.1"/>
    <property type="molecule type" value="Genomic_DNA"/>
</dbReference>
<dbReference type="Gene3D" id="1.20.1740.10">
    <property type="entry name" value="Amino acid/polyamine transporter I"/>
    <property type="match status" value="1"/>
</dbReference>
<evidence type="ECO:0000256" key="4">
    <source>
        <dbReference type="ARBA" id="ARBA00022989"/>
    </source>
</evidence>
<keyword evidence="5 6" id="KW-0472">Membrane</keyword>
<feature type="transmembrane region" description="Helical" evidence="6">
    <location>
        <begin position="459"/>
        <end position="479"/>
    </location>
</feature>
<dbReference type="InterPro" id="IPR002293">
    <property type="entry name" value="AA/rel_permease1"/>
</dbReference>
<feature type="transmembrane region" description="Helical" evidence="6">
    <location>
        <begin position="341"/>
        <end position="363"/>
    </location>
</feature>
<dbReference type="AlphaFoldDB" id="A0A8H7RM32"/>
<dbReference type="Pfam" id="PF13520">
    <property type="entry name" value="AA_permease_2"/>
    <property type="match status" value="1"/>
</dbReference>
<sequence>MAWGNIKMPDRALIFGEEKTAKMYADRKKKREEAMIDDELLLAKLGYKQDLNRQLSTFSNFAISSGCCSVLSGLLPLWGKTLLTGGTSASIWGYIIVAIMTLTIGSSLAEICSAFPTTGGLYFWTAQLSDSQWVPFMCWIVGYFNWLSLSVAICAGDLGMAGFLTSAITVVKPEFQTTPAIDYGVFLAIILIHGWMNTLPVKYTGMINNLSVWWHLMGILFIVIVGLMLTPNKASASFVFTQTYNGSGLKSDGYAWLIGLLQAQFTLNGYDTAAHVSEETRSAQRSSPMGIIMAIGTSAVAGVILMVACAFMIQDFEGQVVNGKIPMAITQVFLDSTGIGWTMWFLIIILVAMYFAGGAVTVGSSRQTYAFARDGAMPFSKWLTKLSDSKVPTNAVWFNIAFAVILGIPYLFSEVAFETIVSINTIAANISYFIPIWLRITMARKRFQRGPYNMGKFSVPCGIIACAWILFTSVLFILPTQYPITANNMNFAIAPFAFVIGLASLVYAFSGRNWFTGPVRNIDTVVVREEDGKVIQETRRIVLLSENDVVDRHEIGDQDTLISSSPSTPEPKFIRH</sequence>
<dbReference type="GO" id="GO:0022857">
    <property type="term" value="F:transmembrane transporter activity"/>
    <property type="evidence" value="ECO:0007669"/>
    <property type="project" value="InterPro"/>
</dbReference>
<gene>
    <name evidence="7" type="ORF">INT47_000674</name>
</gene>
<comment type="caution">
    <text evidence="7">The sequence shown here is derived from an EMBL/GenBank/DDBJ whole genome shotgun (WGS) entry which is preliminary data.</text>
</comment>
<keyword evidence="2" id="KW-0813">Transport</keyword>
<name>A0A8H7RM32_9FUNG</name>
<organism evidence="7 8">
    <name type="scientific">Mucor saturninus</name>
    <dbReference type="NCBI Taxonomy" id="64648"/>
    <lineage>
        <taxon>Eukaryota</taxon>
        <taxon>Fungi</taxon>
        <taxon>Fungi incertae sedis</taxon>
        <taxon>Mucoromycota</taxon>
        <taxon>Mucoromycotina</taxon>
        <taxon>Mucoromycetes</taxon>
        <taxon>Mucorales</taxon>
        <taxon>Mucorineae</taxon>
        <taxon>Mucoraceae</taxon>
        <taxon>Mucor</taxon>
    </lineage>
</organism>
<reference evidence="7" key="1">
    <citation type="submission" date="2020-12" db="EMBL/GenBank/DDBJ databases">
        <title>Metabolic potential, ecology and presence of endohyphal bacteria is reflected in genomic diversity of Mucoromycotina.</title>
        <authorList>
            <person name="Muszewska A."/>
            <person name="Okrasinska A."/>
            <person name="Steczkiewicz K."/>
            <person name="Drgas O."/>
            <person name="Orlowska M."/>
            <person name="Perlinska-Lenart U."/>
            <person name="Aleksandrzak-Piekarczyk T."/>
            <person name="Szatraj K."/>
            <person name="Zielenkiewicz U."/>
            <person name="Pilsyk S."/>
            <person name="Malc E."/>
            <person name="Mieczkowski P."/>
            <person name="Kruszewska J.S."/>
            <person name="Biernat P."/>
            <person name="Pawlowska J."/>
        </authorList>
    </citation>
    <scope>NUCLEOTIDE SEQUENCE</scope>
    <source>
        <strain evidence="7">WA0000017839</strain>
    </source>
</reference>
<keyword evidence="8" id="KW-1185">Reference proteome</keyword>
<keyword evidence="4 6" id="KW-1133">Transmembrane helix</keyword>